<gene>
    <name evidence="1" type="ORF">PENTCL1PPCAC_27428</name>
</gene>
<dbReference type="EMBL" id="BTSX01000006">
    <property type="protein sequence ID" value="GMT05254.1"/>
    <property type="molecule type" value="Genomic_DNA"/>
</dbReference>
<sequence>MEPNPSVKLDKYIGMFSDVAATVRSGQLSGESMEMRLQRLVVTEPDPLSTPYPVLIDSTFTFKQFLEMSLDLAKPMIEELGTREQ</sequence>
<accession>A0AAV5UE79</accession>
<organism evidence="1 2">
    <name type="scientific">Pristionchus entomophagus</name>
    <dbReference type="NCBI Taxonomy" id="358040"/>
    <lineage>
        <taxon>Eukaryota</taxon>
        <taxon>Metazoa</taxon>
        <taxon>Ecdysozoa</taxon>
        <taxon>Nematoda</taxon>
        <taxon>Chromadorea</taxon>
        <taxon>Rhabditida</taxon>
        <taxon>Rhabditina</taxon>
        <taxon>Diplogasteromorpha</taxon>
        <taxon>Diplogasteroidea</taxon>
        <taxon>Neodiplogasteridae</taxon>
        <taxon>Pristionchus</taxon>
    </lineage>
</organism>
<dbReference type="AlphaFoldDB" id="A0AAV5UE79"/>
<evidence type="ECO:0000313" key="1">
    <source>
        <dbReference type="EMBL" id="GMT05254.1"/>
    </source>
</evidence>
<comment type="caution">
    <text evidence="1">The sequence shown here is derived from an EMBL/GenBank/DDBJ whole genome shotgun (WGS) entry which is preliminary data.</text>
</comment>
<evidence type="ECO:0000313" key="2">
    <source>
        <dbReference type="Proteomes" id="UP001432027"/>
    </source>
</evidence>
<proteinExistence type="predicted"/>
<dbReference type="Proteomes" id="UP001432027">
    <property type="component" value="Unassembled WGS sequence"/>
</dbReference>
<reference evidence="1" key="1">
    <citation type="submission" date="2023-10" db="EMBL/GenBank/DDBJ databases">
        <title>Genome assembly of Pristionchus species.</title>
        <authorList>
            <person name="Yoshida K."/>
            <person name="Sommer R.J."/>
        </authorList>
    </citation>
    <scope>NUCLEOTIDE SEQUENCE</scope>
    <source>
        <strain evidence="1">RS0144</strain>
    </source>
</reference>
<keyword evidence="2" id="KW-1185">Reference proteome</keyword>
<protein>
    <submittedName>
        <fullName evidence="1">Uncharacterized protein</fullName>
    </submittedName>
</protein>
<name>A0AAV5UE79_9BILA</name>